<gene>
    <name evidence="2" type="ORF">Ae201684_007187</name>
</gene>
<proteinExistence type="predicted"/>
<accession>A0A6G0X9U9</accession>
<reference evidence="2 3" key="1">
    <citation type="submission" date="2019-07" db="EMBL/GenBank/DDBJ databases">
        <title>Genomics analysis of Aphanomyces spp. identifies a new class of oomycete effector associated with host adaptation.</title>
        <authorList>
            <person name="Gaulin E."/>
        </authorList>
    </citation>
    <scope>NUCLEOTIDE SEQUENCE [LARGE SCALE GENOMIC DNA]</scope>
    <source>
        <strain evidence="2 3">ATCC 201684</strain>
    </source>
</reference>
<dbReference type="VEuPathDB" id="FungiDB:AeMF1_006448"/>
<evidence type="ECO:0000313" key="3">
    <source>
        <dbReference type="Proteomes" id="UP000481153"/>
    </source>
</evidence>
<sequence length="108" mass="11300">MKTSSLILACVAANAARADDSTACLAKFTQVLQAGIVSTDVQQCVKDTGVSPTSPNLTEADLQKALAAPSCLKWWAGVVAQVKAIKPLGISPTRTESRHSTRHHSTGL</sequence>
<dbReference type="Gene3D" id="1.10.239.10">
    <property type="entry name" value="Elicitin domain"/>
    <property type="match status" value="1"/>
</dbReference>
<keyword evidence="3" id="KW-1185">Reference proteome</keyword>
<feature type="chain" id="PRO_5026276116" description="Secreted protein" evidence="1">
    <location>
        <begin position="19"/>
        <end position="108"/>
    </location>
</feature>
<organism evidence="2 3">
    <name type="scientific">Aphanomyces euteiches</name>
    <dbReference type="NCBI Taxonomy" id="100861"/>
    <lineage>
        <taxon>Eukaryota</taxon>
        <taxon>Sar</taxon>
        <taxon>Stramenopiles</taxon>
        <taxon>Oomycota</taxon>
        <taxon>Saprolegniomycetes</taxon>
        <taxon>Saprolegniales</taxon>
        <taxon>Verrucalvaceae</taxon>
        <taxon>Aphanomyces</taxon>
    </lineage>
</organism>
<comment type="caution">
    <text evidence="2">The sequence shown here is derived from an EMBL/GenBank/DDBJ whole genome shotgun (WGS) entry which is preliminary data.</text>
</comment>
<dbReference type="InterPro" id="IPR036470">
    <property type="entry name" value="Elicitin_sf"/>
</dbReference>
<dbReference type="EMBL" id="VJMJ01000088">
    <property type="protein sequence ID" value="KAF0736741.1"/>
    <property type="molecule type" value="Genomic_DNA"/>
</dbReference>
<evidence type="ECO:0000313" key="2">
    <source>
        <dbReference type="EMBL" id="KAF0736741.1"/>
    </source>
</evidence>
<keyword evidence="1" id="KW-0732">Signal</keyword>
<protein>
    <recommendedName>
        <fullName evidence="4">Secreted protein</fullName>
    </recommendedName>
</protein>
<evidence type="ECO:0000256" key="1">
    <source>
        <dbReference type="SAM" id="SignalP"/>
    </source>
</evidence>
<feature type="signal peptide" evidence="1">
    <location>
        <begin position="1"/>
        <end position="18"/>
    </location>
</feature>
<dbReference type="AlphaFoldDB" id="A0A6G0X9U9"/>
<dbReference type="GO" id="GO:0005576">
    <property type="term" value="C:extracellular region"/>
    <property type="evidence" value="ECO:0007669"/>
    <property type="project" value="InterPro"/>
</dbReference>
<dbReference type="Proteomes" id="UP000481153">
    <property type="component" value="Unassembled WGS sequence"/>
</dbReference>
<name>A0A6G0X9U9_9STRA</name>
<evidence type="ECO:0008006" key="4">
    <source>
        <dbReference type="Google" id="ProtNLM"/>
    </source>
</evidence>